<evidence type="ECO:0000256" key="6">
    <source>
        <dbReference type="SAM" id="MobiDB-lite"/>
    </source>
</evidence>
<dbReference type="AlphaFoldDB" id="A0A9N9DPE2"/>
<dbReference type="GO" id="GO:0005694">
    <property type="term" value="C:chromosome"/>
    <property type="evidence" value="ECO:0007669"/>
    <property type="project" value="TreeGrafter"/>
</dbReference>
<dbReference type="Proteomes" id="UP000789831">
    <property type="component" value="Unassembled WGS sequence"/>
</dbReference>
<comment type="similarity">
    <text evidence="1">Belongs to the helicase family. RecQ subfamily.</text>
</comment>
<protein>
    <recommendedName>
        <fullName evidence="5">DNA 3'-5' helicase</fullName>
        <ecNumber evidence="5">5.6.2.4</ecNumber>
    </recommendedName>
</protein>
<dbReference type="PROSITE" id="PS51194">
    <property type="entry name" value="HELICASE_CTER"/>
    <property type="match status" value="1"/>
</dbReference>
<dbReference type="OrthoDB" id="10261556at2759"/>
<evidence type="ECO:0000313" key="8">
    <source>
        <dbReference type="EMBL" id="CAG8643193.1"/>
    </source>
</evidence>
<evidence type="ECO:0000259" key="7">
    <source>
        <dbReference type="PROSITE" id="PS51194"/>
    </source>
</evidence>
<dbReference type="Pfam" id="PF00271">
    <property type="entry name" value="Helicase_C"/>
    <property type="match status" value="1"/>
</dbReference>
<comment type="catalytic activity">
    <reaction evidence="4">
        <text>Couples ATP hydrolysis with the unwinding of duplex DNA by translocating in the 3'-5' direction.</text>
        <dbReference type="EC" id="5.6.2.4"/>
    </reaction>
</comment>
<dbReference type="GO" id="GO:0005737">
    <property type="term" value="C:cytoplasm"/>
    <property type="evidence" value="ECO:0007669"/>
    <property type="project" value="TreeGrafter"/>
</dbReference>
<dbReference type="SMART" id="SM00490">
    <property type="entry name" value="HELICc"/>
    <property type="match status" value="1"/>
</dbReference>
<keyword evidence="2" id="KW-0238">DNA-binding</keyword>
<dbReference type="PANTHER" id="PTHR13710:SF105">
    <property type="entry name" value="ATP-DEPENDENT DNA HELICASE Q1"/>
    <property type="match status" value="1"/>
</dbReference>
<dbReference type="GO" id="GO:0043138">
    <property type="term" value="F:3'-5' DNA helicase activity"/>
    <property type="evidence" value="ECO:0007669"/>
    <property type="project" value="UniProtKB-EC"/>
</dbReference>
<evidence type="ECO:0000256" key="1">
    <source>
        <dbReference type="ARBA" id="ARBA00005446"/>
    </source>
</evidence>
<dbReference type="GO" id="GO:0009378">
    <property type="term" value="F:four-way junction helicase activity"/>
    <property type="evidence" value="ECO:0007669"/>
    <property type="project" value="TreeGrafter"/>
</dbReference>
<feature type="non-terminal residue" evidence="8">
    <location>
        <position position="913"/>
    </location>
</feature>
<keyword evidence="3" id="KW-0413">Isomerase</keyword>
<dbReference type="EC" id="5.6.2.4" evidence="5"/>
<dbReference type="PANTHER" id="PTHR13710">
    <property type="entry name" value="DNA HELICASE RECQ FAMILY MEMBER"/>
    <property type="match status" value="1"/>
</dbReference>
<feature type="region of interest" description="Disordered" evidence="6">
    <location>
        <begin position="406"/>
        <end position="430"/>
    </location>
</feature>
<evidence type="ECO:0000256" key="3">
    <source>
        <dbReference type="ARBA" id="ARBA00023235"/>
    </source>
</evidence>
<proteinExistence type="inferred from homology"/>
<accession>A0A9N9DPE2</accession>
<organism evidence="8 9">
    <name type="scientific">Ambispora gerdemannii</name>
    <dbReference type="NCBI Taxonomy" id="144530"/>
    <lineage>
        <taxon>Eukaryota</taxon>
        <taxon>Fungi</taxon>
        <taxon>Fungi incertae sedis</taxon>
        <taxon>Mucoromycota</taxon>
        <taxon>Glomeromycotina</taxon>
        <taxon>Glomeromycetes</taxon>
        <taxon>Archaeosporales</taxon>
        <taxon>Ambisporaceae</taxon>
        <taxon>Ambispora</taxon>
    </lineage>
</organism>
<dbReference type="Gene3D" id="3.40.50.300">
    <property type="entry name" value="P-loop containing nucleotide triphosphate hydrolases"/>
    <property type="match status" value="2"/>
</dbReference>
<dbReference type="GO" id="GO:0000724">
    <property type="term" value="P:double-strand break repair via homologous recombination"/>
    <property type="evidence" value="ECO:0007669"/>
    <property type="project" value="TreeGrafter"/>
</dbReference>
<dbReference type="EMBL" id="CAJVPL010004115">
    <property type="protein sequence ID" value="CAG8643193.1"/>
    <property type="molecule type" value="Genomic_DNA"/>
</dbReference>
<dbReference type="SUPFAM" id="SSF52540">
    <property type="entry name" value="P-loop containing nucleoside triphosphate hydrolases"/>
    <property type="match status" value="1"/>
</dbReference>
<reference evidence="8" key="1">
    <citation type="submission" date="2021-06" db="EMBL/GenBank/DDBJ databases">
        <authorList>
            <person name="Kallberg Y."/>
            <person name="Tangrot J."/>
            <person name="Rosling A."/>
        </authorList>
    </citation>
    <scope>NUCLEOTIDE SEQUENCE</scope>
    <source>
        <strain evidence="8">MT106</strain>
    </source>
</reference>
<evidence type="ECO:0000256" key="5">
    <source>
        <dbReference type="ARBA" id="ARBA00034808"/>
    </source>
</evidence>
<sequence>RFKKTNGGYMLRDLSKSLEVLSIHAELRIEQDYRYKTYYRAITKKESITSWIPLLSDYCVIGKFGNIYAHLEIQHNNKEYLIYHWRLYEDMEISRILGCETKSDFFASIIKHIKQSGEISIPDILGLRNAIQDKIIQLTTVMQRKGEKLLTEIKAQTSLTTIKTPIIHHGIEIKDSGIQLSPEATLALAIDYKVLRKSNDASRKRIKKAKADSEYVKNLKYKLNETKNQELLDNWIQKVMEETNIRIGYSLRTTIKCKLCKEITEYNNESPDLKFSILVAGAGLVGDVNRQQLQTILSMIGITAQSSKNHYHEKQNEYSKIITSGQKLDDNKISVSEAELEKVQIDSLVAYLSDNHNLCWNKVYWIKENPDIQLKIPHLKEHTIKQRENFHQFLKEYKQNINQIAKERDKQKQRNSKNITKRNQERAKKIQEQRSDLEMFNWDKFKWYQEFPNKKYMPQNSKVIELNPPTPYDVLIEVFDYQEFRDIQEWAILTYVSGLTIIINPLMSLIDDQVIETIAAGIGYASVYAGEHQPLRYFEKVFSEIAIGLTRIIYITAESFINNESFTKMLLKFAERMPISFIIDEAHCIIECNHFRESWGQLEKISILFPNSSIMMLTGTCKEVDAHAILENLHLAQHDVAIVRGTYFSHPELTMEVHSKNTKEKTVDKIITLLEELKDGKCIIYCSMVHACNDVYEQLCEKSNLQLAIANNIIQLMIATSAFGMGLNDKRVRLVIHYTFPLSISMLVQETGRAGRDRNSAKSVIFYTRHDVCTNYNVITQGKETGTEDMSDSTEAIKRQLNLAKGWQQIFENESVQETDVESNALKMVETVEKVLDHEELASLEIYSDENLKHGKLVRTKADALHLLDWLIVCGVIKVMIDLYRPNSNRNAVQTNIHILGAVEGATAMIAMK</sequence>
<evidence type="ECO:0000256" key="2">
    <source>
        <dbReference type="ARBA" id="ARBA00023125"/>
    </source>
</evidence>
<keyword evidence="9" id="KW-1185">Reference proteome</keyword>
<evidence type="ECO:0000256" key="4">
    <source>
        <dbReference type="ARBA" id="ARBA00034617"/>
    </source>
</evidence>
<feature type="non-terminal residue" evidence="8">
    <location>
        <position position="1"/>
    </location>
</feature>
<dbReference type="GO" id="GO:0003677">
    <property type="term" value="F:DNA binding"/>
    <property type="evidence" value="ECO:0007669"/>
    <property type="project" value="UniProtKB-KW"/>
</dbReference>
<comment type="caution">
    <text evidence="8">The sequence shown here is derived from an EMBL/GenBank/DDBJ whole genome shotgun (WGS) entry which is preliminary data.</text>
</comment>
<gene>
    <name evidence="8" type="ORF">AGERDE_LOCUS11071</name>
</gene>
<dbReference type="InterPro" id="IPR001650">
    <property type="entry name" value="Helicase_C-like"/>
</dbReference>
<evidence type="ECO:0000313" key="9">
    <source>
        <dbReference type="Proteomes" id="UP000789831"/>
    </source>
</evidence>
<name>A0A9N9DPE2_9GLOM</name>
<feature type="domain" description="Helicase C-terminal" evidence="7">
    <location>
        <begin position="629"/>
        <end position="827"/>
    </location>
</feature>
<dbReference type="InterPro" id="IPR027417">
    <property type="entry name" value="P-loop_NTPase"/>
</dbReference>